<evidence type="ECO:0000313" key="2">
    <source>
        <dbReference type="EMBL" id="KAJ4786219.1"/>
    </source>
</evidence>
<organism evidence="2 3">
    <name type="scientific">Rhynchospora pubera</name>
    <dbReference type="NCBI Taxonomy" id="906938"/>
    <lineage>
        <taxon>Eukaryota</taxon>
        <taxon>Viridiplantae</taxon>
        <taxon>Streptophyta</taxon>
        <taxon>Embryophyta</taxon>
        <taxon>Tracheophyta</taxon>
        <taxon>Spermatophyta</taxon>
        <taxon>Magnoliopsida</taxon>
        <taxon>Liliopsida</taxon>
        <taxon>Poales</taxon>
        <taxon>Cyperaceae</taxon>
        <taxon>Cyperoideae</taxon>
        <taxon>Rhynchosporeae</taxon>
        <taxon>Rhynchospora</taxon>
    </lineage>
</organism>
<dbReference type="InterPro" id="IPR046533">
    <property type="entry name" value="DUF6598"/>
</dbReference>
<feature type="domain" description="DUF6598" evidence="1">
    <location>
        <begin position="60"/>
        <end position="264"/>
    </location>
</feature>
<reference evidence="2" key="1">
    <citation type="submission" date="2022-08" db="EMBL/GenBank/DDBJ databases">
        <authorList>
            <person name="Marques A."/>
        </authorList>
    </citation>
    <scope>NUCLEOTIDE SEQUENCE</scope>
    <source>
        <strain evidence="2">RhyPub2mFocal</strain>
        <tissue evidence="2">Leaves</tissue>
    </source>
</reference>
<keyword evidence="3" id="KW-1185">Reference proteome</keyword>
<dbReference type="Proteomes" id="UP001140206">
    <property type="component" value="Chromosome 2"/>
</dbReference>
<comment type="caution">
    <text evidence="2">The sequence shown here is derived from an EMBL/GenBank/DDBJ whole genome shotgun (WGS) entry which is preliminary data.</text>
</comment>
<dbReference type="Pfam" id="PF20241">
    <property type="entry name" value="DUF6598"/>
    <property type="match status" value="1"/>
</dbReference>
<gene>
    <name evidence="2" type="ORF">LUZ62_037465</name>
</gene>
<dbReference type="EMBL" id="JAMFTS010000002">
    <property type="protein sequence ID" value="KAJ4786219.1"/>
    <property type="molecule type" value="Genomic_DNA"/>
</dbReference>
<protein>
    <submittedName>
        <fullName evidence="2">rRNA N-glycosidase</fullName>
    </submittedName>
</protein>
<evidence type="ECO:0000259" key="1">
    <source>
        <dbReference type="Pfam" id="PF20241"/>
    </source>
</evidence>
<evidence type="ECO:0000313" key="3">
    <source>
        <dbReference type="Proteomes" id="UP001140206"/>
    </source>
</evidence>
<accession>A0AAV8F3P9</accession>
<proteinExistence type="predicted"/>
<dbReference type="AlphaFoldDB" id="A0AAV8F3P9"/>
<sequence length="304" mass="34955">MEDDSRDAVSGDSLPRSPKIRRLAEPGYIRPCYPMRKKVGYKLMELFSLQFVDYEPVKLEQIYGIIILDCSADPYALFERLPGDPLPVDRDGYVKLTDPDVVHDAYDLTELHVFFFDLNEHAEKSIHEVWSGDRDECLLLCNKLLVKRRDTMIGPIELSFAVFTESLIAALEVKLLHWKDKGKSEGRIADHIDEIEVFGEITSRVKFLTDDRAKSYMFKREKEMCVLVRPGEAIPLSRYHTVCPIRSSSSLELHLALYGNSGDDDMILNRHVLIPANKGGDMEFDLESNYALVQLRITFTTKWY</sequence>
<name>A0AAV8F3P9_9POAL</name>